<dbReference type="InterPro" id="IPR011990">
    <property type="entry name" value="TPR-like_helical_dom_sf"/>
</dbReference>
<dbReference type="InterPro" id="IPR006597">
    <property type="entry name" value="Sel1-like"/>
</dbReference>
<evidence type="ECO:0008006" key="3">
    <source>
        <dbReference type="Google" id="ProtNLM"/>
    </source>
</evidence>
<dbReference type="PANTHER" id="PTHR11102:SF160">
    <property type="entry name" value="ERAD-ASSOCIATED E3 UBIQUITIN-PROTEIN LIGASE COMPONENT HRD3"/>
    <property type="match status" value="1"/>
</dbReference>
<dbReference type="Proteomes" id="UP001501509">
    <property type="component" value="Unassembled WGS sequence"/>
</dbReference>
<reference evidence="1 2" key="1">
    <citation type="journal article" date="2019" name="Int. J. Syst. Evol. Microbiol.">
        <title>The Global Catalogue of Microorganisms (GCM) 10K type strain sequencing project: providing services to taxonomists for standard genome sequencing and annotation.</title>
        <authorList>
            <consortium name="The Broad Institute Genomics Platform"/>
            <consortium name="The Broad Institute Genome Sequencing Center for Infectious Disease"/>
            <person name="Wu L."/>
            <person name="Ma J."/>
        </authorList>
    </citation>
    <scope>NUCLEOTIDE SEQUENCE [LARGE SCALE GENOMIC DNA]</scope>
    <source>
        <strain evidence="1 2">JCM 6833</strain>
    </source>
</reference>
<dbReference type="PANTHER" id="PTHR11102">
    <property type="entry name" value="SEL-1-LIKE PROTEIN"/>
    <property type="match status" value="1"/>
</dbReference>
<evidence type="ECO:0000313" key="2">
    <source>
        <dbReference type="Proteomes" id="UP001501509"/>
    </source>
</evidence>
<dbReference type="Pfam" id="PF13181">
    <property type="entry name" value="TPR_8"/>
    <property type="match status" value="1"/>
</dbReference>
<keyword evidence="2" id="KW-1185">Reference proteome</keyword>
<sequence>MLALRALMKGRIDDVIEGVGTVGALDHEELYAEGDRLYWAGAADRTLPLLERAANAGHVDSMFRLGRLHYDAGRKEPALRWFQSAAERGHVGAMIDLAALIESDDRDVAMAWTLKAVKEGHDLTAEYNYGVFLEEDGRLEEAERYYRSAAEVNFPATRNRLGCLLWNTDRGDQAERWFRRALDDLADSCDGPGDDDYEANTAIMCNLAGLLAETGRSDEALALYRQAAERGDLGAAEQASRFTS</sequence>
<dbReference type="Pfam" id="PF08238">
    <property type="entry name" value="Sel1"/>
    <property type="match status" value="1"/>
</dbReference>
<proteinExistence type="predicted"/>
<comment type="caution">
    <text evidence="1">The sequence shown here is derived from an EMBL/GenBank/DDBJ whole genome shotgun (WGS) entry which is preliminary data.</text>
</comment>
<organism evidence="1 2">
    <name type="scientific">Actinomadura fulvescens</name>
    <dbReference type="NCBI Taxonomy" id="46160"/>
    <lineage>
        <taxon>Bacteria</taxon>
        <taxon>Bacillati</taxon>
        <taxon>Actinomycetota</taxon>
        <taxon>Actinomycetes</taxon>
        <taxon>Streptosporangiales</taxon>
        <taxon>Thermomonosporaceae</taxon>
        <taxon>Actinomadura</taxon>
    </lineage>
</organism>
<gene>
    <name evidence="1" type="ORF">GCM10010411_44680</name>
</gene>
<dbReference type="Pfam" id="PF13374">
    <property type="entry name" value="TPR_10"/>
    <property type="match status" value="2"/>
</dbReference>
<dbReference type="SMART" id="SM00671">
    <property type="entry name" value="SEL1"/>
    <property type="match status" value="4"/>
</dbReference>
<evidence type="ECO:0000313" key="1">
    <source>
        <dbReference type="EMBL" id="GAA2605571.1"/>
    </source>
</evidence>
<dbReference type="InterPro" id="IPR050767">
    <property type="entry name" value="Sel1_AlgK"/>
</dbReference>
<dbReference type="Gene3D" id="1.25.40.10">
    <property type="entry name" value="Tetratricopeptide repeat domain"/>
    <property type="match status" value="2"/>
</dbReference>
<accession>A0ABN3Q0F0</accession>
<name>A0ABN3Q0F0_9ACTN</name>
<dbReference type="EMBL" id="BAAATD010000005">
    <property type="protein sequence ID" value="GAA2605571.1"/>
    <property type="molecule type" value="Genomic_DNA"/>
</dbReference>
<dbReference type="SUPFAM" id="SSF81901">
    <property type="entry name" value="HCP-like"/>
    <property type="match status" value="1"/>
</dbReference>
<dbReference type="InterPro" id="IPR019734">
    <property type="entry name" value="TPR_rpt"/>
</dbReference>
<protein>
    <recommendedName>
        <fullName evidence="3">Tetratricopeptide repeat protein</fullName>
    </recommendedName>
</protein>